<accession>A0ABP4TV00</accession>
<dbReference type="Gene3D" id="1.20.1250.20">
    <property type="entry name" value="MFS general substrate transporter like domains"/>
    <property type="match status" value="1"/>
</dbReference>
<evidence type="ECO:0000256" key="7">
    <source>
        <dbReference type="SAM" id="Phobius"/>
    </source>
</evidence>
<evidence type="ECO:0000256" key="6">
    <source>
        <dbReference type="ARBA" id="ARBA00023136"/>
    </source>
</evidence>
<keyword evidence="5 7" id="KW-1133">Transmembrane helix</keyword>
<gene>
    <name evidence="9" type="ORF">GCM10009765_49570</name>
</gene>
<dbReference type="RefSeq" id="WP_344312862.1">
    <property type="nucleotide sequence ID" value="NZ_BAAANY010000020.1"/>
</dbReference>
<dbReference type="Pfam" id="PF07690">
    <property type="entry name" value="MFS_1"/>
    <property type="match status" value="1"/>
</dbReference>
<dbReference type="Proteomes" id="UP001500618">
    <property type="component" value="Unassembled WGS sequence"/>
</dbReference>
<evidence type="ECO:0000256" key="5">
    <source>
        <dbReference type="ARBA" id="ARBA00022989"/>
    </source>
</evidence>
<keyword evidence="10" id="KW-1185">Reference proteome</keyword>
<dbReference type="EMBL" id="BAAANY010000020">
    <property type="protein sequence ID" value="GAA1694389.1"/>
    <property type="molecule type" value="Genomic_DNA"/>
</dbReference>
<sequence>MTSLRLSDRAGRGVLLATVLASGMAFLDSTIVNVALPRIGHDLTASLADLQWTINAYTLTLAALVLIGGVLGDRYGRRKVFLIGVVWFTLSSMLCGIAPSVPLLIAGRALQGIGAALLTPGSLSLIQSSFVPEERAKAIGAWAGLGGVAGAIGPFIGGYLVDTWSWRFAFYLNVPLAALVIFATLRWVPESRADEVEPGAGGRFDVGGALLGAIGLGGVTYALVEAPGQAGTVAVWAAAVMGVAALAGFVWVEHRERHPMLPPQVFASAQFSAINVVTLFVYAGLSGVFFFLVLQLQVVARFSALQAGVSLLPMTVVMLAFSSLSGSLAQKIGPRIPLVAGPLMGAAAVLLMLRIGPGASYVWDVLPAVTLMGLGMTTVVPPLTSTVLAVVADRYSGVASGVNNAVSRAGGLLAVAALPLVVGLSGASYQNAGALNGGFRTAMMVCAALFALGAVIALVFVRGKAATPPPERHRCSVLTPMEPGVRTQH</sequence>
<proteinExistence type="predicted"/>
<keyword evidence="6 7" id="KW-0472">Membrane</keyword>
<feature type="transmembrane region" description="Helical" evidence="7">
    <location>
        <begin position="80"/>
        <end position="99"/>
    </location>
</feature>
<dbReference type="SUPFAM" id="SSF103473">
    <property type="entry name" value="MFS general substrate transporter"/>
    <property type="match status" value="1"/>
</dbReference>
<evidence type="ECO:0000256" key="4">
    <source>
        <dbReference type="ARBA" id="ARBA00022692"/>
    </source>
</evidence>
<comment type="subcellular location">
    <subcellularLocation>
        <location evidence="1">Cell membrane</location>
        <topology evidence="1">Multi-pass membrane protein</topology>
    </subcellularLocation>
</comment>
<feature type="transmembrane region" description="Helical" evidence="7">
    <location>
        <begin position="441"/>
        <end position="461"/>
    </location>
</feature>
<feature type="transmembrane region" description="Helical" evidence="7">
    <location>
        <begin position="273"/>
        <end position="298"/>
    </location>
</feature>
<feature type="domain" description="Major facilitator superfamily (MFS) profile" evidence="8">
    <location>
        <begin position="14"/>
        <end position="465"/>
    </location>
</feature>
<name>A0ABP4TV00_9ACTN</name>
<evidence type="ECO:0000256" key="2">
    <source>
        <dbReference type="ARBA" id="ARBA00022448"/>
    </source>
</evidence>
<comment type="caution">
    <text evidence="9">The sequence shown here is derived from an EMBL/GenBank/DDBJ whole genome shotgun (WGS) entry which is preliminary data.</text>
</comment>
<keyword evidence="4 7" id="KW-0812">Transmembrane</keyword>
<feature type="transmembrane region" description="Helical" evidence="7">
    <location>
        <begin position="304"/>
        <end position="324"/>
    </location>
</feature>
<feature type="transmembrane region" description="Helical" evidence="7">
    <location>
        <begin position="166"/>
        <end position="185"/>
    </location>
</feature>
<feature type="transmembrane region" description="Helical" evidence="7">
    <location>
        <begin position="12"/>
        <end position="32"/>
    </location>
</feature>
<dbReference type="Gene3D" id="1.20.1720.10">
    <property type="entry name" value="Multidrug resistance protein D"/>
    <property type="match status" value="1"/>
</dbReference>
<dbReference type="InterPro" id="IPR011701">
    <property type="entry name" value="MFS"/>
</dbReference>
<dbReference type="PANTHER" id="PTHR42718:SF42">
    <property type="entry name" value="EXPORT PROTEIN"/>
    <property type="match status" value="1"/>
</dbReference>
<feature type="transmembrane region" description="Helical" evidence="7">
    <location>
        <begin position="336"/>
        <end position="356"/>
    </location>
</feature>
<evidence type="ECO:0000313" key="9">
    <source>
        <dbReference type="EMBL" id="GAA1694389.1"/>
    </source>
</evidence>
<feature type="transmembrane region" description="Helical" evidence="7">
    <location>
        <begin position="105"/>
        <end position="126"/>
    </location>
</feature>
<dbReference type="CDD" id="cd17321">
    <property type="entry name" value="MFS_MMR_MDR_like"/>
    <property type="match status" value="1"/>
</dbReference>
<feature type="transmembrane region" description="Helical" evidence="7">
    <location>
        <begin position="368"/>
        <end position="391"/>
    </location>
</feature>
<evidence type="ECO:0000256" key="3">
    <source>
        <dbReference type="ARBA" id="ARBA00022475"/>
    </source>
</evidence>
<evidence type="ECO:0000259" key="8">
    <source>
        <dbReference type="PROSITE" id="PS50850"/>
    </source>
</evidence>
<dbReference type="InterPro" id="IPR004638">
    <property type="entry name" value="EmrB-like"/>
</dbReference>
<feature type="transmembrane region" description="Helical" evidence="7">
    <location>
        <begin position="52"/>
        <end position="71"/>
    </location>
</feature>
<feature type="transmembrane region" description="Helical" evidence="7">
    <location>
        <begin position="206"/>
        <end position="224"/>
    </location>
</feature>
<dbReference type="InterPro" id="IPR036259">
    <property type="entry name" value="MFS_trans_sf"/>
</dbReference>
<dbReference type="PROSITE" id="PS50850">
    <property type="entry name" value="MFS"/>
    <property type="match status" value="1"/>
</dbReference>
<protein>
    <submittedName>
        <fullName evidence="9">MFS transporter</fullName>
    </submittedName>
</protein>
<organism evidence="9 10">
    <name type="scientific">Fodinicola feengrottensis</name>
    <dbReference type="NCBI Taxonomy" id="435914"/>
    <lineage>
        <taxon>Bacteria</taxon>
        <taxon>Bacillati</taxon>
        <taxon>Actinomycetota</taxon>
        <taxon>Actinomycetes</taxon>
        <taxon>Mycobacteriales</taxon>
        <taxon>Fodinicola</taxon>
    </lineage>
</organism>
<feature type="transmembrane region" description="Helical" evidence="7">
    <location>
        <begin position="411"/>
        <end position="429"/>
    </location>
</feature>
<feature type="transmembrane region" description="Helical" evidence="7">
    <location>
        <begin position="230"/>
        <end position="252"/>
    </location>
</feature>
<feature type="transmembrane region" description="Helical" evidence="7">
    <location>
        <begin position="138"/>
        <end position="160"/>
    </location>
</feature>
<evidence type="ECO:0000313" key="10">
    <source>
        <dbReference type="Proteomes" id="UP001500618"/>
    </source>
</evidence>
<reference evidence="10" key="1">
    <citation type="journal article" date="2019" name="Int. J. Syst. Evol. Microbiol.">
        <title>The Global Catalogue of Microorganisms (GCM) 10K type strain sequencing project: providing services to taxonomists for standard genome sequencing and annotation.</title>
        <authorList>
            <consortium name="The Broad Institute Genomics Platform"/>
            <consortium name="The Broad Institute Genome Sequencing Center for Infectious Disease"/>
            <person name="Wu L."/>
            <person name="Ma J."/>
        </authorList>
    </citation>
    <scope>NUCLEOTIDE SEQUENCE [LARGE SCALE GENOMIC DNA]</scope>
    <source>
        <strain evidence="10">JCM 14718</strain>
    </source>
</reference>
<keyword evidence="2" id="KW-0813">Transport</keyword>
<evidence type="ECO:0000256" key="1">
    <source>
        <dbReference type="ARBA" id="ARBA00004651"/>
    </source>
</evidence>
<dbReference type="InterPro" id="IPR020846">
    <property type="entry name" value="MFS_dom"/>
</dbReference>
<keyword evidence="3" id="KW-1003">Cell membrane</keyword>
<dbReference type="PANTHER" id="PTHR42718">
    <property type="entry name" value="MAJOR FACILITATOR SUPERFAMILY MULTIDRUG TRANSPORTER MFSC"/>
    <property type="match status" value="1"/>
</dbReference>
<dbReference type="NCBIfam" id="TIGR00711">
    <property type="entry name" value="efflux_EmrB"/>
    <property type="match status" value="1"/>
</dbReference>